<dbReference type="SMART" id="SM00255">
    <property type="entry name" value="TIR"/>
    <property type="match status" value="1"/>
</dbReference>
<dbReference type="PROSITE" id="PS51450">
    <property type="entry name" value="LRR"/>
    <property type="match status" value="1"/>
</dbReference>
<name>A0AAP0M9S5_9ROSI</name>
<gene>
    <name evidence="9" type="ORF">WN944_015852</name>
</gene>
<evidence type="ECO:0000256" key="6">
    <source>
        <dbReference type="ARBA" id="ARBA00023027"/>
    </source>
</evidence>
<dbReference type="Pfam" id="PF00931">
    <property type="entry name" value="NB-ARC"/>
    <property type="match status" value="1"/>
</dbReference>
<reference evidence="9 10" key="1">
    <citation type="submission" date="2024-05" db="EMBL/GenBank/DDBJ databases">
        <title>Haplotype-resolved chromosome-level genome assembly of Huyou (Citrus changshanensis).</title>
        <authorList>
            <person name="Miao C."/>
            <person name="Chen W."/>
            <person name="Wu Y."/>
            <person name="Wang L."/>
            <person name="Zhao S."/>
            <person name="Grierson D."/>
            <person name="Xu C."/>
            <person name="Chen K."/>
        </authorList>
    </citation>
    <scope>NUCLEOTIDE SEQUENCE [LARGE SCALE GENOMIC DNA]</scope>
    <source>
        <strain evidence="9">01-14</strain>
        <tissue evidence="9">Leaf</tissue>
    </source>
</reference>
<dbReference type="InterPro" id="IPR058192">
    <property type="entry name" value="WHD_ROQ1-like"/>
</dbReference>
<dbReference type="PRINTS" id="PR00364">
    <property type="entry name" value="DISEASERSIST"/>
</dbReference>
<dbReference type="Proteomes" id="UP001428341">
    <property type="component" value="Unassembled WGS sequence"/>
</dbReference>
<protein>
    <recommendedName>
        <fullName evidence="1">ADP-ribosyl cyclase/cyclic ADP-ribose hydrolase</fullName>
        <ecNumber evidence="1">3.2.2.6</ecNumber>
    </recommendedName>
</protein>
<dbReference type="InterPro" id="IPR035897">
    <property type="entry name" value="Toll_tir_struct_dom_sf"/>
</dbReference>
<dbReference type="Pfam" id="PF23286">
    <property type="entry name" value="LRR_13"/>
    <property type="match status" value="1"/>
</dbReference>
<evidence type="ECO:0000256" key="4">
    <source>
        <dbReference type="ARBA" id="ARBA00022801"/>
    </source>
</evidence>
<evidence type="ECO:0000259" key="8">
    <source>
        <dbReference type="PROSITE" id="PS50104"/>
    </source>
</evidence>
<keyword evidence="5" id="KW-0611">Plant defense</keyword>
<dbReference type="GO" id="GO:0043531">
    <property type="term" value="F:ADP binding"/>
    <property type="evidence" value="ECO:0007669"/>
    <property type="project" value="InterPro"/>
</dbReference>
<dbReference type="InterPro" id="IPR036390">
    <property type="entry name" value="WH_DNA-bd_sf"/>
</dbReference>
<dbReference type="GO" id="GO:0007165">
    <property type="term" value="P:signal transduction"/>
    <property type="evidence" value="ECO:0007669"/>
    <property type="project" value="InterPro"/>
</dbReference>
<dbReference type="InterPro" id="IPR042197">
    <property type="entry name" value="Apaf_helical"/>
</dbReference>
<dbReference type="SUPFAM" id="SSF52540">
    <property type="entry name" value="P-loop containing nucleoside triphosphate hydrolases"/>
    <property type="match status" value="1"/>
</dbReference>
<dbReference type="InterPro" id="IPR027417">
    <property type="entry name" value="P-loop_NTPase"/>
</dbReference>
<dbReference type="Pfam" id="PF07725">
    <property type="entry name" value="LRR_3"/>
    <property type="match status" value="1"/>
</dbReference>
<dbReference type="PANTHER" id="PTHR11017:SF574">
    <property type="entry name" value="ADP-RIBOSYL CYCLASE_CYCLIC ADP-RIBOSE HYDROLASE"/>
    <property type="match status" value="1"/>
</dbReference>
<evidence type="ECO:0000256" key="5">
    <source>
        <dbReference type="ARBA" id="ARBA00022821"/>
    </source>
</evidence>
<evidence type="ECO:0000256" key="1">
    <source>
        <dbReference type="ARBA" id="ARBA00011982"/>
    </source>
</evidence>
<dbReference type="Pfam" id="PF01582">
    <property type="entry name" value="TIR"/>
    <property type="match status" value="1"/>
</dbReference>
<keyword evidence="10" id="KW-1185">Reference proteome</keyword>
<dbReference type="InterPro" id="IPR002182">
    <property type="entry name" value="NB-ARC"/>
</dbReference>
<dbReference type="Gene3D" id="3.40.50.10140">
    <property type="entry name" value="Toll/interleukin-1 receptor homology (TIR) domain"/>
    <property type="match status" value="1"/>
</dbReference>
<dbReference type="Gene3D" id="3.80.10.10">
    <property type="entry name" value="Ribonuclease Inhibitor"/>
    <property type="match status" value="3"/>
</dbReference>
<dbReference type="GO" id="GO:0006952">
    <property type="term" value="P:defense response"/>
    <property type="evidence" value="ECO:0007669"/>
    <property type="project" value="UniProtKB-KW"/>
</dbReference>
<dbReference type="InterPro" id="IPR032675">
    <property type="entry name" value="LRR_dom_sf"/>
</dbReference>
<keyword evidence="3" id="KW-0677">Repeat</keyword>
<evidence type="ECO:0000313" key="9">
    <source>
        <dbReference type="EMBL" id="KAK9200654.1"/>
    </source>
</evidence>
<dbReference type="SUPFAM" id="SSF52058">
    <property type="entry name" value="L domain-like"/>
    <property type="match status" value="2"/>
</dbReference>
<keyword evidence="4" id="KW-0378">Hydrolase</keyword>
<dbReference type="Pfam" id="PF20160">
    <property type="entry name" value="C-JID"/>
    <property type="match status" value="1"/>
</dbReference>
<dbReference type="SMART" id="SM00364">
    <property type="entry name" value="LRR_BAC"/>
    <property type="match status" value="5"/>
</dbReference>
<dbReference type="SMART" id="SM00369">
    <property type="entry name" value="LRR_TYP"/>
    <property type="match status" value="3"/>
</dbReference>
<dbReference type="SUPFAM" id="SSF46785">
    <property type="entry name" value="Winged helix' DNA-binding domain"/>
    <property type="match status" value="1"/>
</dbReference>
<dbReference type="FunFam" id="3.40.50.10140:FF:000007">
    <property type="entry name" value="Disease resistance protein (TIR-NBS-LRR class)"/>
    <property type="match status" value="1"/>
</dbReference>
<dbReference type="InterPro" id="IPR003591">
    <property type="entry name" value="Leu-rich_rpt_typical-subtyp"/>
</dbReference>
<evidence type="ECO:0000256" key="3">
    <source>
        <dbReference type="ARBA" id="ARBA00022737"/>
    </source>
</evidence>
<comment type="catalytic activity">
    <reaction evidence="7">
        <text>NAD(+) + H2O = ADP-D-ribose + nicotinamide + H(+)</text>
        <dbReference type="Rhea" id="RHEA:16301"/>
        <dbReference type="ChEBI" id="CHEBI:15377"/>
        <dbReference type="ChEBI" id="CHEBI:15378"/>
        <dbReference type="ChEBI" id="CHEBI:17154"/>
        <dbReference type="ChEBI" id="CHEBI:57540"/>
        <dbReference type="ChEBI" id="CHEBI:57967"/>
        <dbReference type="EC" id="3.2.2.6"/>
    </reaction>
    <physiologicalReaction direction="left-to-right" evidence="7">
        <dbReference type="Rhea" id="RHEA:16302"/>
    </physiologicalReaction>
</comment>
<feature type="domain" description="TIR" evidence="8">
    <location>
        <begin position="8"/>
        <end position="176"/>
    </location>
</feature>
<dbReference type="InterPro" id="IPR011713">
    <property type="entry name" value="Leu-rich_rpt_3"/>
</dbReference>
<dbReference type="InterPro" id="IPR000157">
    <property type="entry name" value="TIR_dom"/>
</dbReference>
<dbReference type="SUPFAM" id="SSF52200">
    <property type="entry name" value="Toll/Interleukin receptor TIR domain"/>
    <property type="match status" value="1"/>
</dbReference>
<evidence type="ECO:0000256" key="2">
    <source>
        <dbReference type="ARBA" id="ARBA00022614"/>
    </source>
</evidence>
<dbReference type="PROSITE" id="PS50104">
    <property type="entry name" value="TIR"/>
    <property type="match status" value="1"/>
</dbReference>
<dbReference type="Pfam" id="PF23282">
    <property type="entry name" value="WHD_ROQ1"/>
    <property type="match status" value="1"/>
</dbReference>
<sequence length="1286" mass="145496">MASSSSCCNYDVFLSFRGEDTRVSFTCHLYYNLNERTKIKTFIDDEELRRGDEISPALLNAIEGSKISVVIFSKDYASSKWCLNELVKILECKHTNGQIVIPVFYSVSPSDVRHQAGIFGHGFDKLEQQFKEKPEMVRKWRDALKETSHLAGHESTKFRHDAQLVSKIVEDVLKKMEKITVSTDSSNRLVGLNSRIEQIKPFLCMDLWDTVQIVGIWGMGGIGKTTLATAIFNQFSREFEGSCFMSDVRRNIERGDGLEDLQKQILSRILREKLEVDGPNIPQFTKERVRRMKVLIVLDDVSKDGQLEGLIGGLDQYGPGSRIVITTRNKHVLETFPVEKIYRVNGLEFYEAFEHFCNFAFKENHCPEDFKRDSRRVVKYADGNPLVLKVLGSSLKRKSHWGNVLDDLNRICESDIHNIYDILKISFNELTPRVKSIFLDIACFFEGEDKDFLARILDDSESDGLDVLIDKSLISISGNFLQMHDILQEMGRQIVRQESEKEPGKRSRLWDPKEIRRVLKHNMGTDAIEGIFLDLSKIKGINLDPGAFKNMSSMRLLKFYVPKFYEIKKLPSMSTEEQLSYSKVQLPNGLDYLPKKLRYIHWDTYPLRTLPSNFKPKNLVELNLRFSKVEQPWEGEKACVPSSIQNFKCLSALSFKGCKSLRSFPSNLHFVCPVTINFSYCVNLVEFPQISGKITRLYLDQSAIEEVPSSIECLTDLEVLDLRGCKRLKRISTRFCKLRSLVDLFLFGCLNLERFPEILEKMEHLKRINLDGTAITELPSTFENLPGLEVLFVDDCSKLDKLPDNIGNLESLDYISAAGSAISQLPSSVADSNALRILDFSRCKGLVSLPRSLLLGLSSLGLLHIRNCAVMEILQEIACLSSLTGLHLSGNNFESLPASIKQLSQLSSLDLKDCKMLQSLPELPLCLKSLDLMDCKILQSLPALPLCLESLALTGCNMLRSIPELPLCLKYLNLEDCNMLRSLPELSLCLQSLNARNCNRLRSLPEIPSCLQELDASVLEKLSKPSLDLIQWAPGCLESQPIYFGFTKCLKLNGKANNKILADSLLIIRHMAIASLRLGYEKAINEKISELRGSLIVLPGGEIPGWFSHQNSGSSICIQLPPHSFCRNLIGFAYCAVPDLKQGYSDCFRYFYVKCQFELEIKTLSETKHVDLGSNSHFIEDLIDSDHVILGFKPCLNVGFPDGYHHTTATFKFFAECNLKGYKIKRCGVCPVYANPSETKDNTFTINFATEVWKLDDLPSTSGSSDVEELEPSPKRICRANQINTP</sequence>
<proteinExistence type="predicted"/>
<comment type="caution">
    <text evidence="9">The sequence shown here is derived from an EMBL/GenBank/DDBJ whole genome shotgun (WGS) entry which is preliminary data.</text>
</comment>
<dbReference type="InterPro" id="IPR045344">
    <property type="entry name" value="C-JID"/>
</dbReference>
<organism evidence="9 10">
    <name type="scientific">Citrus x changshan-huyou</name>
    <dbReference type="NCBI Taxonomy" id="2935761"/>
    <lineage>
        <taxon>Eukaryota</taxon>
        <taxon>Viridiplantae</taxon>
        <taxon>Streptophyta</taxon>
        <taxon>Embryophyta</taxon>
        <taxon>Tracheophyta</taxon>
        <taxon>Spermatophyta</taxon>
        <taxon>Magnoliopsida</taxon>
        <taxon>eudicotyledons</taxon>
        <taxon>Gunneridae</taxon>
        <taxon>Pentapetalae</taxon>
        <taxon>rosids</taxon>
        <taxon>malvids</taxon>
        <taxon>Sapindales</taxon>
        <taxon>Rutaceae</taxon>
        <taxon>Aurantioideae</taxon>
        <taxon>Citrus</taxon>
    </lineage>
</organism>
<dbReference type="Gene3D" id="1.10.8.430">
    <property type="entry name" value="Helical domain of apoptotic protease-activating factors"/>
    <property type="match status" value="1"/>
</dbReference>
<keyword evidence="6" id="KW-0520">NAD</keyword>
<dbReference type="InterPro" id="IPR058546">
    <property type="entry name" value="RPS4B/Roq1-like_LRR"/>
</dbReference>
<dbReference type="EMBL" id="JBCGBO010000005">
    <property type="protein sequence ID" value="KAK9200654.1"/>
    <property type="molecule type" value="Genomic_DNA"/>
</dbReference>
<evidence type="ECO:0000313" key="10">
    <source>
        <dbReference type="Proteomes" id="UP001428341"/>
    </source>
</evidence>
<dbReference type="GO" id="GO:0061809">
    <property type="term" value="F:NAD+ nucleosidase activity, cyclic ADP-ribose generating"/>
    <property type="evidence" value="ECO:0007669"/>
    <property type="project" value="UniProtKB-EC"/>
</dbReference>
<dbReference type="PANTHER" id="PTHR11017">
    <property type="entry name" value="LEUCINE-RICH REPEAT-CONTAINING PROTEIN"/>
    <property type="match status" value="1"/>
</dbReference>
<accession>A0AAP0M9S5</accession>
<evidence type="ECO:0000256" key="7">
    <source>
        <dbReference type="ARBA" id="ARBA00047304"/>
    </source>
</evidence>
<dbReference type="InterPro" id="IPR044974">
    <property type="entry name" value="Disease_R_plants"/>
</dbReference>
<keyword evidence="2" id="KW-0433">Leucine-rich repeat</keyword>
<dbReference type="Gene3D" id="3.40.50.300">
    <property type="entry name" value="P-loop containing nucleotide triphosphate hydrolases"/>
    <property type="match status" value="1"/>
</dbReference>
<dbReference type="EC" id="3.2.2.6" evidence="1"/>
<dbReference type="InterPro" id="IPR001611">
    <property type="entry name" value="Leu-rich_rpt"/>
</dbReference>